<dbReference type="SMART" id="SM00909">
    <property type="entry name" value="Germane"/>
    <property type="match status" value="2"/>
</dbReference>
<dbReference type="RefSeq" id="WP_190997935.1">
    <property type="nucleotide sequence ID" value="NZ_JACXSI010000017.1"/>
</dbReference>
<accession>A0A927CV53</accession>
<evidence type="ECO:0000313" key="4">
    <source>
        <dbReference type="Proteomes" id="UP000602076"/>
    </source>
</evidence>
<evidence type="ECO:0000259" key="2">
    <source>
        <dbReference type="SMART" id="SM00909"/>
    </source>
</evidence>
<feature type="domain" description="GerMN" evidence="2">
    <location>
        <begin position="248"/>
        <end position="339"/>
    </location>
</feature>
<dbReference type="Pfam" id="PF10646">
    <property type="entry name" value="Germane"/>
    <property type="match status" value="2"/>
</dbReference>
<feature type="compositionally biased region" description="Basic and acidic residues" evidence="1">
    <location>
        <begin position="350"/>
        <end position="359"/>
    </location>
</feature>
<dbReference type="PROSITE" id="PS51257">
    <property type="entry name" value="PROKAR_LIPOPROTEIN"/>
    <property type="match status" value="1"/>
</dbReference>
<feature type="compositionally biased region" description="Basic and acidic residues" evidence="1">
    <location>
        <begin position="58"/>
        <end position="67"/>
    </location>
</feature>
<feature type="domain" description="GerMN" evidence="2">
    <location>
        <begin position="98"/>
        <end position="187"/>
    </location>
</feature>
<protein>
    <submittedName>
        <fullName evidence="3">GerMN domain-containing protein</fullName>
    </submittedName>
</protein>
<keyword evidence="4" id="KW-1185">Reference proteome</keyword>
<dbReference type="EMBL" id="JACXSI010000017">
    <property type="protein sequence ID" value="MBD3108392.1"/>
    <property type="molecule type" value="Genomic_DNA"/>
</dbReference>
<sequence length="359" mass="39164">MFKRKSMPFFIVLLSFAIILGGCGLLKGGNQEIDPPQSESIIEDESALEESGVETEDKDVSDSKETADQSVMTELYLIDKNGYVVPQTIALPSQQGVAKQALEHLVADGPVTDLLPNGFRAVLPAGTQVDVDIKDGKATVDFSKEFANYNSEDELKILQAVTWTLTQFDSVETVKLQMNGHELKEMPVNKTPISENLTRANGINIDTSSTVDITNSTAMTLYYLGGDDSNYYYVPVTKRVDVKGNDMVSAVVKELVKGPGSSSKLLTEFMPDVALLTEPKIDKKEAKISLNFNENIYGSFDENIVSQSLIDVLVLSLTEQKGIESVEVLVNGKASLVTEDGKELSAPVNRPEKVNRSSL</sequence>
<gene>
    <name evidence="3" type="ORF">IEO70_08430</name>
</gene>
<dbReference type="InterPro" id="IPR019606">
    <property type="entry name" value="GerMN"/>
</dbReference>
<dbReference type="AlphaFoldDB" id="A0A927CV53"/>
<feature type="region of interest" description="Disordered" evidence="1">
    <location>
        <begin position="340"/>
        <end position="359"/>
    </location>
</feature>
<comment type="caution">
    <text evidence="3">The sequence shown here is derived from an EMBL/GenBank/DDBJ whole genome shotgun (WGS) entry which is preliminary data.</text>
</comment>
<proteinExistence type="predicted"/>
<reference evidence="3" key="1">
    <citation type="submission" date="2020-09" db="EMBL/GenBank/DDBJ databases">
        <title>Bacillus faecalis sp. nov., a moderately halophilic bacterium isolated from cow faeces.</title>
        <authorList>
            <person name="Jiang L."/>
            <person name="Lee J."/>
        </authorList>
    </citation>
    <scope>NUCLEOTIDE SEQUENCE</scope>
    <source>
        <strain evidence="3">AGMB 02131</strain>
    </source>
</reference>
<feature type="compositionally biased region" description="Acidic residues" evidence="1">
    <location>
        <begin position="45"/>
        <end position="57"/>
    </location>
</feature>
<evidence type="ECO:0000256" key="1">
    <source>
        <dbReference type="SAM" id="MobiDB-lite"/>
    </source>
</evidence>
<organism evidence="3 4">
    <name type="scientific">Peribacillus faecalis</name>
    <dbReference type="NCBI Taxonomy" id="2772559"/>
    <lineage>
        <taxon>Bacteria</taxon>
        <taxon>Bacillati</taxon>
        <taxon>Bacillota</taxon>
        <taxon>Bacilli</taxon>
        <taxon>Bacillales</taxon>
        <taxon>Bacillaceae</taxon>
        <taxon>Peribacillus</taxon>
    </lineage>
</organism>
<evidence type="ECO:0000313" key="3">
    <source>
        <dbReference type="EMBL" id="MBD3108392.1"/>
    </source>
</evidence>
<name>A0A927CV53_9BACI</name>
<dbReference type="Proteomes" id="UP000602076">
    <property type="component" value="Unassembled WGS sequence"/>
</dbReference>
<feature type="region of interest" description="Disordered" evidence="1">
    <location>
        <begin position="45"/>
        <end position="67"/>
    </location>
</feature>